<organism evidence="3 4">
    <name type="scientific">Suillus discolor</name>
    <dbReference type="NCBI Taxonomy" id="1912936"/>
    <lineage>
        <taxon>Eukaryota</taxon>
        <taxon>Fungi</taxon>
        <taxon>Dikarya</taxon>
        <taxon>Basidiomycota</taxon>
        <taxon>Agaricomycotina</taxon>
        <taxon>Agaricomycetes</taxon>
        <taxon>Agaricomycetidae</taxon>
        <taxon>Boletales</taxon>
        <taxon>Suillineae</taxon>
        <taxon>Suillaceae</taxon>
        <taxon>Suillus</taxon>
    </lineage>
</organism>
<dbReference type="InterPro" id="IPR045341">
    <property type="entry name" value="DUF6532"/>
</dbReference>
<feature type="compositionally biased region" description="Low complexity" evidence="1">
    <location>
        <begin position="174"/>
        <end position="191"/>
    </location>
</feature>
<dbReference type="EMBL" id="JABBWM010000024">
    <property type="protein sequence ID" value="KAG2109265.1"/>
    <property type="molecule type" value="Genomic_DNA"/>
</dbReference>
<dbReference type="GeneID" id="64703673"/>
<protein>
    <recommendedName>
        <fullName evidence="2">DUF6532 domain-containing protein</fullName>
    </recommendedName>
</protein>
<feature type="compositionally biased region" description="Acidic residues" evidence="1">
    <location>
        <begin position="474"/>
        <end position="487"/>
    </location>
</feature>
<comment type="caution">
    <text evidence="3">The sequence shown here is derived from an EMBL/GenBank/DDBJ whole genome shotgun (WGS) entry which is preliminary data.</text>
</comment>
<feature type="region of interest" description="Disordered" evidence="1">
    <location>
        <begin position="135"/>
        <end position="203"/>
    </location>
</feature>
<gene>
    <name evidence="3" type="ORF">F5147DRAFT_773076</name>
</gene>
<feature type="compositionally biased region" description="Polar residues" evidence="1">
    <location>
        <begin position="342"/>
        <end position="353"/>
    </location>
</feature>
<evidence type="ECO:0000313" key="4">
    <source>
        <dbReference type="Proteomes" id="UP000823399"/>
    </source>
</evidence>
<reference evidence="3" key="1">
    <citation type="journal article" date="2020" name="New Phytol.">
        <title>Comparative genomics reveals dynamic genome evolution in host specialist ectomycorrhizal fungi.</title>
        <authorList>
            <person name="Lofgren L.A."/>
            <person name="Nguyen N.H."/>
            <person name="Vilgalys R."/>
            <person name="Ruytinx J."/>
            <person name="Liao H.L."/>
            <person name="Branco S."/>
            <person name="Kuo A."/>
            <person name="LaButti K."/>
            <person name="Lipzen A."/>
            <person name="Andreopoulos W."/>
            <person name="Pangilinan J."/>
            <person name="Riley R."/>
            <person name="Hundley H."/>
            <person name="Na H."/>
            <person name="Barry K."/>
            <person name="Grigoriev I.V."/>
            <person name="Stajich J.E."/>
            <person name="Kennedy P.G."/>
        </authorList>
    </citation>
    <scope>NUCLEOTIDE SEQUENCE</scope>
    <source>
        <strain evidence="3">FC423</strain>
    </source>
</reference>
<evidence type="ECO:0000313" key="3">
    <source>
        <dbReference type="EMBL" id="KAG2109265.1"/>
    </source>
</evidence>
<feature type="domain" description="DUF6532" evidence="2">
    <location>
        <begin position="526"/>
        <end position="710"/>
    </location>
</feature>
<feature type="compositionally biased region" description="Acidic residues" evidence="1">
    <location>
        <begin position="283"/>
        <end position="326"/>
    </location>
</feature>
<name>A0A9P7F8Y5_9AGAM</name>
<feature type="region of interest" description="Disordered" evidence="1">
    <location>
        <begin position="1"/>
        <end position="67"/>
    </location>
</feature>
<dbReference type="Pfam" id="PF20149">
    <property type="entry name" value="DUF6532"/>
    <property type="match status" value="1"/>
</dbReference>
<sequence length="779" mass="85772">MSQELRAGPSTAGYGIDDNEPATSVQPQAPCRRTNRPGAGTGGRNSQLEKIGNAIQTPAGAPGKSKVRNVVVPVDEPENVMAPLVTKKKGRGKVAPRQLERNLSVIEASESGPTARGPTLALHITDQGRFGFQDRPIPSAYVGSKPLQSHQTELQPDLTIPPAQPYVRVHDRSTSQGASRSTSRGASRSISHGTSLRDTQADGIRIPAIQHPVVSRDIPQSVNTHIVSHKVPRSVSDQCSGSSIPINSAVQREPSTTITPHHTVSRTPPAFGSSTSQNMFVDVTEEGNEEADHDEEVDVEEDDVSNEDGDFAGDDIDNDNMDYDSEQDVHGSDDIMPDPSDHNNQTYPSNNQVRRPAQVPDRGAYLQDEDYDDTGVADMDRDHRNDRTTSRKGRDQNINVAQAPMRASLQSTNQQAPGHSGAPAVVPNIDYDVLQAHHTKNRRPCSPSPSYLNSIRNRRPKTKRARTSNSLSSDDSDDQQDDLEDLDEVKNTGKRRRTKKVKGTATNRDATNVGFYPPLWQKLLDHAKANFRLHLAISVPFPDKEESIGNTGVCGEMIAEAIVQWQEQKRKLEKGFYPEFKPGMATVVFNDAATFRSKIKQIVLTVVPMTYDLALSVSGNTIDSVKLKATALLKKAMYLHGHPDAEGRASNFANLMVCIICHRSFYDNGSKSLKQFAEFQKIIPPPALFLIRTIIRNVIYIYSKYGQVNGTKQTPIEDSEIAYDRISTLFNRTNRDEYHGPKLHQMLKAWALEGMNTHGAGLGTNEGDDSCSEWDVDLD</sequence>
<feature type="compositionally biased region" description="Polar residues" evidence="1">
    <location>
        <begin position="235"/>
        <end position="279"/>
    </location>
</feature>
<dbReference type="RefSeq" id="XP_041293347.1">
    <property type="nucleotide sequence ID" value="XM_041441414.1"/>
</dbReference>
<dbReference type="AlphaFoldDB" id="A0A9P7F8Y5"/>
<evidence type="ECO:0000256" key="1">
    <source>
        <dbReference type="SAM" id="MobiDB-lite"/>
    </source>
</evidence>
<feature type="region of interest" description="Disordered" evidence="1">
    <location>
        <begin position="233"/>
        <end position="398"/>
    </location>
</feature>
<keyword evidence="4" id="KW-1185">Reference proteome</keyword>
<proteinExistence type="predicted"/>
<feature type="region of interest" description="Disordered" evidence="1">
    <location>
        <begin position="437"/>
        <end position="505"/>
    </location>
</feature>
<feature type="compositionally biased region" description="Basic residues" evidence="1">
    <location>
        <begin position="492"/>
        <end position="502"/>
    </location>
</feature>
<feature type="compositionally biased region" description="Basic and acidic residues" evidence="1">
    <location>
        <begin position="378"/>
        <end position="395"/>
    </location>
</feature>
<dbReference type="OrthoDB" id="2655110at2759"/>
<feature type="compositionally biased region" description="Basic residues" evidence="1">
    <location>
        <begin position="456"/>
        <end position="466"/>
    </location>
</feature>
<accession>A0A9P7F8Y5</accession>
<dbReference type="Proteomes" id="UP000823399">
    <property type="component" value="Unassembled WGS sequence"/>
</dbReference>
<evidence type="ECO:0000259" key="2">
    <source>
        <dbReference type="Pfam" id="PF20149"/>
    </source>
</evidence>